<accession>A0A4C1WTP2</accession>
<evidence type="ECO:0000313" key="3">
    <source>
        <dbReference type="Proteomes" id="UP000299102"/>
    </source>
</evidence>
<organism evidence="2 3">
    <name type="scientific">Eumeta variegata</name>
    <name type="common">Bagworm moth</name>
    <name type="synonym">Eumeta japonica</name>
    <dbReference type="NCBI Taxonomy" id="151549"/>
    <lineage>
        <taxon>Eukaryota</taxon>
        <taxon>Metazoa</taxon>
        <taxon>Ecdysozoa</taxon>
        <taxon>Arthropoda</taxon>
        <taxon>Hexapoda</taxon>
        <taxon>Insecta</taxon>
        <taxon>Pterygota</taxon>
        <taxon>Neoptera</taxon>
        <taxon>Endopterygota</taxon>
        <taxon>Lepidoptera</taxon>
        <taxon>Glossata</taxon>
        <taxon>Ditrysia</taxon>
        <taxon>Tineoidea</taxon>
        <taxon>Psychidae</taxon>
        <taxon>Oiketicinae</taxon>
        <taxon>Eumeta</taxon>
    </lineage>
</organism>
<gene>
    <name evidence="2" type="ORF">EVAR_17551_1</name>
</gene>
<evidence type="ECO:0000313" key="2">
    <source>
        <dbReference type="EMBL" id="GBP53475.1"/>
    </source>
</evidence>
<dbReference type="AlphaFoldDB" id="A0A4C1WTP2"/>
<reference evidence="2 3" key="1">
    <citation type="journal article" date="2019" name="Commun. Biol.">
        <title>The bagworm genome reveals a unique fibroin gene that provides high tensile strength.</title>
        <authorList>
            <person name="Kono N."/>
            <person name="Nakamura H."/>
            <person name="Ohtoshi R."/>
            <person name="Tomita M."/>
            <person name="Numata K."/>
            <person name="Arakawa K."/>
        </authorList>
    </citation>
    <scope>NUCLEOTIDE SEQUENCE [LARGE SCALE GENOMIC DNA]</scope>
</reference>
<protein>
    <submittedName>
        <fullName evidence="2">Uncharacterized protein</fullName>
    </submittedName>
</protein>
<sequence length="73" mass="8026">MAAEELTNARNYSCVSNLNSSKRPENSTQSSMPRWMPEKRKDRAAVYSEARCSLSQGSSERATAGARALDAWG</sequence>
<proteinExistence type="predicted"/>
<evidence type="ECO:0000256" key="1">
    <source>
        <dbReference type="SAM" id="MobiDB-lite"/>
    </source>
</evidence>
<feature type="compositionally biased region" description="Polar residues" evidence="1">
    <location>
        <begin position="8"/>
        <end position="32"/>
    </location>
</feature>
<name>A0A4C1WTP2_EUMVA</name>
<comment type="caution">
    <text evidence="2">The sequence shown here is derived from an EMBL/GenBank/DDBJ whole genome shotgun (WGS) entry which is preliminary data.</text>
</comment>
<dbReference type="EMBL" id="BGZK01000625">
    <property type="protein sequence ID" value="GBP53475.1"/>
    <property type="molecule type" value="Genomic_DNA"/>
</dbReference>
<feature type="region of interest" description="Disordered" evidence="1">
    <location>
        <begin position="1"/>
        <end position="42"/>
    </location>
</feature>
<keyword evidence="3" id="KW-1185">Reference proteome</keyword>
<dbReference type="Proteomes" id="UP000299102">
    <property type="component" value="Unassembled WGS sequence"/>
</dbReference>